<comment type="caution">
    <text evidence="2">The sequence shown here is derived from an EMBL/GenBank/DDBJ whole genome shotgun (WGS) entry which is preliminary data.</text>
</comment>
<dbReference type="OrthoDB" id="5343483at2759"/>
<dbReference type="Proteomes" id="UP000326924">
    <property type="component" value="Unassembled WGS sequence"/>
</dbReference>
<protein>
    <submittedName>
        <fullName evidence="2">Uncharacterized protein</fullName>
    </submittedName>
</protein>
<feature type="compositionally biased region" description="Basic and acidic residues" evidence="1">
    <location>
        <begin position="317"/>
        <end position="330"/>
    </location>
</feature>
<feature type="region of interest" description="Disordered" evidence="1">
    <location>
        <begin position="513"/>
        <end position="541"/>
    </location>
</feature>
<dbReference type="AlphaFoldDB" id="A0A5J5EMY4"/>
<name>A0A5J5EMY4_9PEZI</name>
<gene>
    <name evidence="2" type="ORF">FN846DRAFT_266013</name>
</gene>
<reference evidence="2 3" key="1">
    <citation type="submission" date="2019-09" db="EMBL/GenBank/DDBJ databases">
        <title>Draft genome of the ectomycorrhizal ascomycete Sphaerosporella brunnea.</title>
        <authorList>
            <consortium name="DOE Joint Genome Institute"/>
            <person name="Benucci G.M."/>
            <person name="Marozzi G."/>
            <person name="Antonielli L."/>
            <person name="Sanchez S."/>
            <person name="Marco P."/>
            <person name="Wang X."/>
            <person name="Falini L.B."/>
            <person name="Barry K."/>
            <person name="Haridas S."/>
            <person name="Lipzen A."/>
            <person name="Labutti K."/>
            <person name="Grigoriev I.V."/>
            <person name="Murat C."/>
            <person name="Martin F."/>
            <person name="Albertini E."/>
            <person name="Donnini D."/>
            <person name="Bonito G."/>
        </authorList>
    </citation>
    <scope>NUCLEOTIDE SEQUENCE [LARGE SCALE GENOMIC DNA]</scope>
    <source>
        <strain evidence="2 3">Sb_GMNB300</strain>
    </source>
</reference>
<feature type="region of interest" description="Disordered" evidence="1">
    <location>
        <begin position="557"/>
        <end position="585"/>
    </location>
</feature>
<dbReference type="InParanoid" id="A0A5J5EMY4"/>
<feature type="compositionally biased region" description="Basic and acidic residues" evidence="1">
    <location>
        <begin position="478"/>
        <end position="491"/>
    </location>
</feature>
<organism evidence="2 3">
    <name type="scientific">Sphaerosporella brunnea</name>
    <dbReference type="NCBI Taxonomy" id="1250544"/>
    <lineage>
        <taxon>Eukaryota</taxon>
        <taxon>Fungi</taxon>
        <taxon>Dikarya</taxon>
        <taxon>Ascomycota</taxon>
        <taxon>Pezizomycotina</taxon>
        <taxon>Pezizomycetes</taxon>
        <taxon>Pezizales</taxon>
        <taxon>Pyronemataceae</taxon>
        <taxon>Sphaerosporella</taxon>
    </lineage>
</organism>
<feature type="compositionally biased region" description="Basic and acidic residues" evidence="1">
    <location>
        <begin position="523"/>
        <end position="536"/>
    </location>
</feature>
<accession>A0A5J5EMY4</accession>
<evidence type="ECO:0000313" key="2">
    <source>
        <dbReference type="EMBL" id="KAA8896908.1"/>
    </source>
</evidence>
<evidence type="ECO:0000313" key="3">
    <source>
        <dbReference type="Proteomes" id="UP000326924"/>
    </source>
</evidence>
<feature type="compositionally biased region" description="Basic residues" evidence="1">
    <location>
        <begin position="575"/>
        <end position="585"/>
    </location>
</feature>
<keyword evidence="3" id="KW-1185">Reference proteome</keyword>
<sequence length="585" mass="65109">MTATPPSALPSHSILTMLRATTRTRLFVPPAGWCSQHLDLLHVQISDSPLPPPPPSAALRRAFPTVGDKLDCYMRELGPDMGLTMLLSELWGFSDLFRSFSPCPGSSRRLSFRFAGRSCDLFDAIVITRHAGPLALPVLSYLDRVTIAKIRSESRSRARLALDAQLDPYEFAVLVAMAQKQHAELSKLRCPRQSYTTHLLGCIPSPRAPRFVLFTATIPAAFLRCLAEPDVPLSPADAPTISRHIISRKTTGTEFLDIIYGALAAGPFMGQPEWREATRRVNRASRAETAATSKKRSADQIEGEEQVKTRPTKRPKRTADDRRVHNDHAAPLKPNDAIAEECSQAVNTPRTWQKITTSVSDIREDKENTAPPDTIPSERRPPVKLLKRSADEDCVDTPPRKKTKAPPTNCAHPLGWERQHSPDTEPTQHPLPMNAMRPANETRDAQMRNPGLADVALRRDARPTVAMKAKRTAAEMSQGRETRHSHTREAQVRNPGLADTTLRRDTRATVAMKAKRTAGEMSQRTETRHSHTREAQVRNPGLADVALRRVTRATVAMKAKRTAGEMSQGTETRHSGTRHRRRRTC</sequence>
<feature type="region of interest" description="Disordered" evidence="1">
    <location>
        <begin position="473"/>
        <end position="492"/>
    </location>
</feature>
<dbReference type="EMBL" id="VXIS01000205">
    <property type="protein sequence ID" value="KAA8896908.1"/>
    <property type="molecule type" value="Genomic_DNA"/>
</dbReference>
<feature type="region of interest" description="Disordered" evidence="1">
    <location>
        <begin position="359"/>
        <end position="431"/>
    </location>
</feature>
<feature type="region of interest" description="Disordered" evidence="1">
    <location>
        <begin position="281"/>
        <end position="331"/>
    </location>
</feature>
<evidence type="ECO:0000256" key="1">
    <source>
        <dbReference type="SAM" id="MobiDB-lite"/>
    </source>
</evidence>
<proteinExistence type="predicted"/>